<dbReference type="GO" id="GO:0019120">
    <property type="term" value="F:hydrolase activity, acting on acid halide bonds, in C-halide compounds"/>
    <property type="evidence" value="ECO:0007669"/>
    <property type="project" value="InterPro"/>
</dbReference>
<dbReference type="Gene3D" id="3.40.50.1000">
    <property type="entry name" value="HAD superfamily/HAD-like"/>
    <property type="match status" value="1"/>
</dbReference>
<reference evidence="3 4" key="1">
    <citation type="journal article" date="2018" name="Plant J.">
        <title>Genome sequences of Chlorella sorokiniana UTEX 1602 and Micractinium conductrix SAG 241.80: implications to maltose excretion by a green alga.</title>
        <authorList>
            <person name="Arriola M.B."/>
            <person name="Velmurugan N."/>
            <person name="Zhang Y."/>
            <person name="Plunkett M.H."/>
            <person name="Hondzo H."/>
            <person name="Barney B.M."/>
        </authorList>
    </citation>
    <scope>NUCLEOTIDE SEQUENCE [LARGE SCALE GENOMIC DNA]</scope>
    <source>
        <strain evidence="4">UTEX 1602</strain>
    </source>
</reference>
<dbReference type="NCBIfam" id="TIGR01428">
    <property type="entry name" value="HAD_type_II"/>
    <property type="match status" value="1"/>
</dbReference>
<dbReference type="Pfam" id="PF00702">
    <property type="entry name" value="Hydrolase"/>
    <property type="match status" value="1"/>
</dbReference>
<dbReference type="SFLD" id="SFLDS00003">
    <property type="entry name" value="Haloacid_Dehalogenase"/>
    <property type="match status" value="1"/>
</dbReference>
<evidence type="ECO:0000256" key="1">
    <source>
        <dbReference type="ARBA" id="ARBA00008106"/>
    </source>
</evidence>
<dbReference type="EMBL" id="LHPG02000019">
    <property type="protein sequence ID" value="PRW32689.1"/>
    <property type="molecule type" value="Genomic_DNA"/>
</dbReference>
<dbReference type="AlphaFoldDB" id="A0A2P6TFD7"/>
<comment type="similarity">
    <text evidence="1">Belongs to the HAD-like hydrolase superfamily. S-2-haloalkanoic acid dehalogenase family.</text>
</comment>
<dbReference type="NCBIfam" id="TIGR01493">
    <property type="entry name" value="HAD-SF-IA-v2"/>
    <property type="match status" value="1"/>
</dbReference>
<protein>
    <submittedName>
        <fullName evidence="3">Haloacid dehalogenase</fullName>
    </submittedName>
</protein>
<proteinExistence type="inferred from homology"/>
<dbReference type="InterPro" id="IPR036412">
    <property type="entry name" value="HAD-like_sf"/>
</dbReference>
<dbReference type="STRING" id="3076.A0A2P6TFD7"/>
<comment type="caution">
    <text evidence="3">The sequence shown here is derived from an EMBL/GenBank/DDBJ whole genome shotgun (WGS) entry which is preliminary data.</text>
</comment>
<dbReference type="PANTHER" id="PTHR43316:SF3">
    <property type="entry name" value="HALOACID DEHALOGENASE, TYPE II (AFU_ORTHOLOGUE AFUA_2G07750)-RELATED"/>
    <property type="match status" value="1"/>
</dbReference>
<dbReference type="InterPro" id="IPR006328">
    <property type="entry name" value="2-HAD"/>
</dbReference>
<name>A0A2P6TFD7_CHLSO</name>
<dbReference type="PANTHER" id="PTHR43316">
    <property type="entry name" value="HYDROLASE, HALOACID DELAHOGENASE-RELATED"/>
    <property type="match status" value="1"/>
</dbReference>
<dbReference type="InterPro" id="IPR006439">
    <property type="entry name" value="HAD-SF_hydro_IA"/>
</dbReference>
<keyword evidence="2" id="KW-0378">Hydrolase</keyword>
<dbReference type="InterPro" id="IPR023198">
    <property type="entry name" value="PGP-like_dom2"/>
</dbReference>
<dbReference type="InterPro" id="IPR023214">
    <property type="entry name" value="HAD_sf"/>
</dbReference>
<dbReference type="Proteomes" id="UP000239899">
    <property type="component" value="Unassembled WGS sequence"/>
</dbReference>
<organism evidence="3 4">
    <name type="scientific">Chlorella sorokiniana</name>
    <name type="common">Freshwater green alga</name>
    <dbReference type="NCBI Taxonomy" id="3076"/>
    <lineage>
        <taxon>Eukaryota</taxon>
        <taxon>Viridiplantae</taxon>
        <taxon>Chlorophyta</taxon>
        <taxon>core chlorophytes</taxon>
        <taxon>Trebouxiophyceae</taxon>
        <taxon>Chlorellales</taxon>
        <taxon>Chlorellaceae</taxon>
        <taxon>Chlorella clade</taxon>
        <taxon>Chlorella</taxon>
    </lineage>
</organism>
<dbReference type="InterPro" id="IPR051540">
    <property type="entry name" value="S-2-haloacid_dehalogenase"/>
</dbReference>
<dbReference type="PRINTS" id="PR00413">
    <property type="entry name" value="HADHALOGNASE"/>
</dbReference>
<keyword evidence="4" id="KW-1185">Reference proteome</keyword>
<dbReference type="OrthoDB" id="40579at2759"/>
<evidence type="ECO:0000313" key="4">
    <source>
        <dbReference type="Proteomes" id="UP000239899"/>
    </source>
</evidence>
<gene>
    <name evidence="3" type="ORF">C2E21_8339</name>
</gene>
<accession>A0A2P6TFD7</accession>
<evidence type="ECO:0000256" key="2">
    <source>
        <dbReference type="ARBA" id="ARBA00022801"/>
    </source>
</evidence>
<sequence length="236" mass="24901">MASQRPAALLFDVNGTLFPADVCAAAFRRAGLPGSAVEVWFARILRDGFAAQLAGGPHVTFRQLAEHHLAGLLAEHPVSPRVVGSRPSVQQAVEQVIAAWCTADLYPDAAPALRSLHVAGLKLAVLTNGSADTIARGVLQKAGLEGAFTQLMDIQGAGAWKPAPASYTYASQQLGLPPDRIMMVASHPWDIYGALQAGLQACYVQRDPGDPYPVFLAKQPQLVVGSFEQLAAQLAG</sequence>
<dbReference type="Gene3D" id="1.10.150.240">
    <property type="entry name" value="Putative phosphatase, domain 2"/>
    <property type="match status" value="1"/>
</dbReference>
<dbReference type="SUPFAM" id="SSF56784">
    <property type="entry name" value="HAD-like"/>
    <property type="match status" value="1"/>
</dbReference>
<evidence type="ECO:0000313" key="3">
    <source>
        <dbReference type="EMBL" id="PRW32689.1"/>
    </source>
</evidence>
<dbReference type="SFLD" id="SFLDG01129">
    <property type="entry name" value="C1.5:_HAD__Beta-PGM__Phosphata"/>
    <property type="match status" value="1"/>
</dbReference>